<dbReference type="Gene3D" id="3.30.710.10">
    <property type="entry name" value="Potassium Channel Kv1.1, Chain A"/>
    <property type="match status" value="1"/>
</dbReference>
<dbReference type="SUPFAM" id="SSF54695">
    <property type="entry name" value="POZ domain"/>
    <property type="match status" value="1"/>
</dbReference>
<proteinExistence type="predicted"/>
<gene>
    <name evidence="2" type="ORF">N0V91_004921</name>
</gene>
<sequence length="192" mass="21915">MICVSFGHLRTNILKLKRLNIHPHHSSTICNNVYPQSRARSSAKRTHSSLSASNASFATVLVGPKQARFVVHESLLIHYSEFFRAALTGRFKEAEEKAVTLEEAEPAVFGFCAHWLYNRYLPSKETDDDPETIEAFYDERSPYHETVTKTYMFGDEKGCQDLRKAAINLLFADFVTHENMLSAGRKVEHTFQ</sequence>
<evidence type="ECO:0000259" key="1">
    <source>
        <dbReference type="PROSITE" id="PS50097"/>
    </source>
</evidence>
<protein>
    <recommendedName>
        <fullName evidence="1">BTB domain-containing protein</fullName>
    </recommendedName>
</protein>
<comment type="caution">
    <text evidence="2">The sequence shown here is derived from an EMBL/GenBank/DDBJ whole genome shotgun (WGS) entry which is preliminary data.</text>
</comment>
<dbReference type="AlphaFoldDB" id="A0A9W8ZFW5"/>
<organism evidence="2 3">
    <name type="scientific">Didymella pomorum</name>
    <dbReference type="NCBI Taxonomy" id="749634"/>
    <lineage>
        <taxon>Eukaryota</taxon>
        <taxon>Fungi</taxon>
        <taxon>Dikarya</taxon>
        <taxon>Ascomycota</taxon>
        <taxon>Pezizomycotina</taxon>
        <taxon>Dothideomycetes</taxon>
        <taxon>Pleosporomycetidae</taxon>
        <taxon>Pleosporales</taxon>
        <taxon>Pleosporineae</taxon>
        <taxon>Didymellaceae</taxon>
        <taxon>Didymella</taxon>
    </lineage>
</organism>
<dbReference type="EMBL" id="JAPEVA010000030">
    <property type="protein sequence ID" value="KAJ4406037.1"/>
    <property type="molecule type" value="Genomic_DNA"/>
</dbReference>
<name>A0A9W8ZFW5_9PLEO</name>
<reference evidence="2" key="1">
    <citation type="submission" date="2022-10" db="EMBL/GenBank/DDBJ databases">
        <title>Tapping the CABI collections for fungal endophytes: first genome assemblies for Collariella, Neodidymelliopsis, Ascochyta clinopodiicola, Didymella pomorum, Didymosphaeria variabile, Neocosmospora piperis and Neocucurbitaria cava.</title>
        <authorList>
            <person name="Hill R."/>
        </authorList>
    </citation>
    <scope>NUCLEOTIDE SEQUENCE</scope>
    <source>
        <strain evidence="2">IMI 355091</strain>
    </source>
</reference>
<keyword evidence="3" id="KW-1185">Reference proteome</keyword>
<feature type="domain" description="BTB" evidence="1">
    <location>
        <begin position="56"/>
        <end position="125"/>
    </location>
</feature>
<dbReference type="PANTHER" id="PTHR47843:SF2">
    <property type="entry name" value="BTB DOMAIN-CONTAINING PROTEIN"/>
    <property type="match status" value="1"/>
</dbReference>
<accession>A0A9W8ZFW5</accession>
<dbReference type="Pfam" id="PF00651">
    <property type="entry name" value="BTB"/>
    <property type="match status" value="1"/>
</dbReference>
<dbReference type="OrthoDB" id="194443at2759"/>
<dbReference type="InterPro" id="IPR000210">
    <property type="entry name" value="BTB/POZ_dom"/>
</dbReference>
<dbReference type="Proteomes" id="UP001140510">
    <property type="component" value="Unassembled WGS sequence"/>
</dbReference>
<dbReference type="PANTHER" id="PTHR47843">
    <property type="entry name" value="BTB DOMAIN-CONTAINING PROTEIN-RELATED"/>
    <property type="match status" value="1"/>
</dbReference>
<evidence type="ECO:0000313" key="2">
    <source>
        <dbReference type="EMBL" id="KAJ4406037.1"/>
    </source>
</evidence>
<dbReference type="InterPro" id="IPR011333">
    <property type="entry name" value="SKP1/BTB/POZ_sf"/>
</dbReference>
<evidence type="ECO:0000313" key="3">
    <source>
        <dbReference type="Proteomes" id="UP001140510"/>
    </source>
</evidence>
<dbReference type="PROSITE" id="PS50097">
    <property type="entry name" value="BTB"/>
    <property type="match status" value="1"/>
</dbReference>